<keyword evidence="3 11" id="KW-0812">Transmembrane</keyword>
<evidence type="ECO:0000256" key="1">
    <source>
        <dbReference type="ARBA" id="ARBA00004141"/>
    </source>
</evidence>
<keyword evidence="7" id="KW-0869">Chloride channel</keyword>
<dbReference type="SUPFAM" id="SSF54631">
    <property type="entry name" value="CBS-domain pair"/>
    <property type="match status" value="1"/>
</dbReference>
<evidence type="ECO:0000256" key="4">
    <source>
        <dbReference type="ARBA" id="ARBA00022989"/>
    </source>
</evidence>
<evidence type="ECO:0000256" key="2">
    <source>
        <dbReference type="ARBA" id="ARBA00022448"/>
    </source>
</evidence>
<dbReference type="Gene3D" id="1.10.3080.10">
    <property type="entry name" value="Clc chloride channel"/>
    <property type="match status" value="1"/>
</dbReference>
<evidence type="ECO:0000313" key="14">
    <source>
        <dbReference type="Proteomes" id="UP000250918"/>
    </source>
</evidence>
<protein>
    <submittedName>
        <fullName evidence="13">Chloride channel protein</fullName>
    </submittedName>
</protein>
<feature type="transmembrane region" description="Helical" evidence="11">
    <location>
        <begin position="17"/>
        <end position="40"/>
    </location>
</feature>
<feature type="transmembrane region" description="Helical" evidence="11">
    <location>
        <begin position="334"/>
        <end position="354"/>
    </location>
</feature>
<accession>A0A855X224</accession>
<feature type="transmembrane region" description="Helical" evidence="11">
    <location>
        <begin position="366"/>
        <end position="391"/>
    </location>
</feature>
<sequence>MNLAGLLRKLKVSGPQALLIIAAAVGLATAAGALAFRYMIGYFNHVFFGLTDQRLTQFFGSSFKFWLPLIPMAGGVLVGPIVYRFAKEARGHGVPEVMDAVARLGGIIRPRVAAAKAIASAICIGSGGSAGREGPIVQIGSALGSTLGQYLRLSEDRLKVLVGCGAAAGISSVFNAPIAGVMFSVEIILGDFTISTFSPVLVSSVVASVLTRSVLGNYPAFQVPGYSLVSPWEIPLYMVLGAVLGVVAVSFTKSLDILEDFFERLKVPDIMKPAVGGLLLGCAAMFFPQILADGYDTIRLSLNGEMVVWLLLILIPLKILATSLTLGSGNSGGIFAPSLFMGAMTGGAFGIAAGRIFPGTVISSGAYALVGMAGLVAGTTHAPMTALLIIFEMTNDYHIVLPLMVTVAVSSLVARLLLPNSIYTMKLVKKGIDIRSGRDVNVLKAHQARELADTGFEAIAMATPLPEILQRMASSRDTDLVVTDREGRLEGLISFQDIQRAMTSRDLDTLIVAYDLIHQDIETVEAGTDLDQVMNTFNVRGARMLPVIDSKNSRKVIGVLRKDDLTEFYNQKLLERARR</sequence>
<dbReference type="GO" id="GO:0034707">
    <property type="term" value="C:chloride channel complex"/>
    <property type="evidence" value="ECO:0007669"/>
    <property type="project" value="UniProtKB-KW"/>
</dbReference>
<feature type="domain" description="CBS" evidence="12">
    <location>
        <begin position="452"/>
        <end position="509"/>
    </location>
</feature>
<dbReference type="Gene3D" id="3.10.580.10">
    <property type="entry name" value="CBS-domain"/>
    <property type="match status" value="1"/>
</dbReference>
<feature type="transmembrane region" description="Helical" evidence="11">
    <location>
        <begin position="275"/>
        <end position="295"/>
    </location>
</feature>
<dbReference type="CDD" id="cd00400">
    <property type="entry name" value="Voltage_gated_ClC"/>
    <property type="match status" value="1"/>
</dbReference>
<feature type="domain" description="CBS" evidence="12">
    <location>
        <begin position="517"/>
        <end position="575"/>
    </location>
</feature>
<dbReference type="EMBL" id="PQAP01000151">
    <property type="protein sequence ID" value="PWB70219.1"/>
    <property type="molecule type" value="Genomic_DNA"/>
</dbReference>
<organism evidence="13 14">
    <name type="scientific">candidate division GN15 bacterium</name>
    <dbReference type="NCBI Taxonomy" id="2072418"/>
    <lineage>
        <taxon>Bacteria</taxon>
        <taxon>candidate division GN15</taxon>
    </lineage>
</organism>
<feature type="transmembrane region" description="Helical" evidence="11">
    <location>
        <begin position="65"/>
        <end position="83"/>
    </location>
</feature>
<feature type="transmembrane region" description="Helical" evidence="11">
    <location>
        <begin position="160"/>
        <end position="185"/>
    </location>
</feature>
<feature type="transmembrane region" description="Helical" evidence="11">
    <location>
        <begin position="197"/>
        <end position="215"/>
    </location>
</feature>
<evidence type="ECO:0000256" key="3">
    <source>
        <dbReference type="ARBA" id="ARBA00022692"/>
    </source>
</evidence>
<evidence type="ECO:0000256" key="11">
    <source>
        <dbReference type="SAM" id="Phobius"/>
    </source>
</evidence>
<evidence type="ECO:0000256" key="9">
    <source>
        <dbReference type="ARBA" id="ARBA00023303"/>
    </source>
</evidence>
<gene>
    <name evidence="13" type="ORF">C3F09_09395</name>
</gene>
<keyword evidence="10" id="KW-0129">CBS domain</keyword>
<keyword evidence="5" id="KW-0406">Ion transport</keyword>
<dbReference type="PROSITE" id="PS51371">
    <property type="entry name" value="CBS"/>
    <property type="match status" value="2"/>
</dbReference>
<evidence type="ECO:0000256" key="7">
    <source>
        <dbReference type="ARBA" id="ARBA00023173"/>
    </source>
</evidence>
<evidence type="ECO:0000256" key="10">
    <source>
        <dbReference type="PROSITE-ProRule" id="PRU00703"/>
    </source>
</evidence>
<dbReference type="InterPro" id="IPR046342">
    <property type="entry name" value="CBS_dom_sf"/>
</dbReference>
<evidence type="ECO:0000256" key="8">
    <source>
        <dbReference type="ARBA" id="ARBA00023214"/>
    </source>
</evidence>
<dbReference type="InterPro" id="IPR050368">
    <property type="entry name" value="ClC-type_chloride_channel"/>
</dbReference>
<evidence type="ECO:0000313" key="13">
    <source>
        <dbReference type="EMBL" id="PWB70219.1"/>
    </source>
</evidence>
<keyword evidence="9" id="KW-0407">Ion channel</keyword>
<dbReference type="InterPro" id="IPR000644">
    <property type="entry name" value="CBS_dom"/>
</dbReference>
<dbReference type="InterPro" id="IPR014743">
    <property type="entry name" value="Cl-channel_core"/>
</dbReference>
<dbReference type="PANTHER" id="PTHR43427">
    <property type="entry name" value="CHLORIDE CHANNEL PROTEIN CLC-E"/>
    <property type="match status" value="1"/>
</dbReference>
<dbReference type="Proteomes" id="UP000250918">
    <property type="component" value="Unassembled WGS sequence"/>
</dbReference>
<dbReference type="FunFam" id="1.10.3080.10:FF:000018">
    <property type="entry name" value="Chloride transporter, ClC family"/>
    <property type="match status" value="1"/>
</dbReference>
<dbReference type="PRINTS" id="PR00762">
    <property type="entry name" value="CLCHANNEL"/>
</dbReference>
<dbReference type="SUPFAM" id="SSF81340">
    <property type="entry name" value="Clc chloride channel"/>
    <property type="match status" value="1"/>
</dbReference>
<comment type="subcellular location">
    <subcellularLocation>
        <location evidence="1">Membrane</location>
        <topology evidence="1">Multi-pass membrane protein</topology>
    </subcellularLocation>
</comment>
<reference evidence="13 14" key="1">
    <citation type="journal article" date="2018" name="ISME J.">
        <title>A methanotrophic archaeon couples anaerobic oxidation of methane to Fe(III) reduction.</title>
        <authorList>
            <person name="Cai C."/>
            <person name="Leu A.O."/>
            <person name="Xie G.J."/>
            <person name="Guo J."/>
            <person name="Feng Y."/>
            <person name="Zhao J.X."/>
            <person name="Tyson G.W."/>
            <person name="Yuan Z."/>
            <person name="Hu S."/>
        </authorList>
    </citation>
    <scope>NUCLEOTIDE SEQUENCE [LARGE SCALE GENOMIC DNA]</scope>
    <source>
        <strain evidence="13">FeB_12</strain>
    </source>
</reference>
<evidence type="ECO:0000256" key="6">
    <source>
        <dbReference type="ARBA" id="ARBA00023136"/>
    </source>
</evidence>
<comment type="caution">
    <text evidence="13">The sequence shown here is derived from an EMBL/GenBank/DDBJ whole genome shotgun (WGS) entry which is preliminary data.</text>
</comment>
<proteinExistence type="predicted"/>
<feature type="transmembrane region" description="Helical" evidence="11">
    <location>
        <begin position="236"/>
        <end position="255"/>
    </location>
</feature>
<name>A0A855X224_9BACT</name>
<keyword evidence="8" id="KW-0868">Chloride</keyword>
<feature type="transmembrane region" description="Helical" evidence="11">
    <location>
        <begin position="397"/>
        <end position="418"/>
    </location>
</feature>
<dbReference type="AlphaFoldDB" id="A0A855X224"/>
<dbReference type="Pfam" id="PF00571">
    <property type="entry name" value="CBS"/>
    <property type="match status" value="2"/>
</dbReference>
<evidence type="ECO:0000259" key="12">
    <source>
        <dbReference type="PROSITE" id="PS51371"/>
    </source>
</evidence>
<dbReference type="PANTHER" id="PTHR43427:SF6">
    <property type="entry name" value="CHLORIDE CHANNEL PROTEIN CLC-E"/>
    <property type="match status" value="1"/>
</dbReference>
<dbReference type="InterPro" id="IPR001807">
    <property type="entry name" value="ClC"/>
</dbReference>
<keyword evidence="4 11" id="KW-1133">Transmembrane helix</keyword>
<dbReference type="GO" id="GO:0005254">
    <property type="term" value="F:chloride channel activity"/>
    <property type="evidence" value="ECO:0007669"/>
    <property type="project" value="UniProtKB-KW"/>
</dbReference>
<keyword evidence="2" id="KW-0813">Transport</keyword>
<dbReference type="Pfam" id="PF00654">
    <property type="entry name" value="Voltage_CLC"/>
    <property type="match status" value="1"/>
</dbReference>
<keyword evidence="6 11" id="KW-0472">Membrane</keyword>
<feature type="transmembrane region" description="Helical" evidence="11">
    <location>
        <begin position="307"/>
        <end position="328"/>
    </location>
</feature>
<evidence type="ECO:0000256" key="5">
    <source>
        <dbReference type="ARBA" id="ARBA00023065"/>
    </source>
</evidence>